<dbReference type="OrthoDB" id="9785602at2"/>
<organism evidence="1 2">
    <name type="scientific">Clostridium gasigenes</name>
    <dbReference type="NCBI Taxonomy" id="94869"/>
    <lineage>
        <taxon>Bacteria</taxon>
        <taxon>Bacillati</taxon>
        <taxon>Bacillota</taxon>
        <taxon>Clostridia</taxon>
        <taxon>Eubacteriales</taxon>
        <taxon>Clostridiaceae</taxon>
        <taxon>Clostridium</taxon>
    </lineage>
</organism>
<keyword evidence="1" id="KW-0808">Transferase</keyword>
<dbReference type="Proteomes" id="UP000198597">
    <property type="component" value="Unassembled WGS sequence"/>
</dbReference>
<dbReference type="GeneID" id="65309708"/>
<dbReference type="PANTHER" id="PTHR43792">
    <property type="entry name" value="GNAT FAMILY, PUTATIVE (AFU_ORTHOLOGUE AFUA_3G00765)-RELATED-RELATED"/>
    <property type="match status" value="1"/>
</dbReference>
<dbReference type="STRING" id="94869.SAMN04488529_10278"/>
<keyword evidence="2" id="KW-1185">Reference proteome</keyword>
<dbReference type="GO" id="GO:0016747">
    <property type="term" value="F:acyltransferase activity, transferring groups other than amino-acyl groups"/>
    <property type="evidence" value="ECO:0007669"/>
    <property type="project" value="InterPro"/>
</dbReference>
<dbReference type="InterPro" id="IPR051531">
    <property type="entry name" value="N-acetyltransferase"/>
</dbReference>
<dbReference type="RefSeq" id="WP_089966690.1">
    <property type="nucleotide sequence ID" value="NZ_CP071376.1"/>
</dbReference>
<reference evidence="1 2" key="1">
    <citation type="submission" date="2016-10" db="EMBL/GenBank/DDBJ databases">
        <authorList>
            <person name="de Groot N.N."/>
        </authorList>
    </citation>
    <scope>NUCLEOTIDE SEQUENCE [LARGE SCALE GENOMIC DNA]</scope>
    <source>
        <strain evidence="1 2">DSM 12272</strain>
    </source>
</reference>
<dbReference type="SUPFAM" id="SSF55729">
    <property type="entry name" value="Acyl-CoA N-acyltransferases (Nat)"/>
    <property type="match status" value="1"/>
</dbReference>
<proteinExistence type="predicted"/>
<name>A0A1H0PU80_9CLOT</name>
<dbReference type="Pfam" id="PF13302">
    <property type="entry name" value="Acetyltransf_3"/>
    <property type="match status" value="1"/>
</dbReference>
<dbReference type="EMBL" id="FNJM01000002">
    <property type="protein sequence ID" value="SDP08701.1"/>
    <property type="molecule type" value="Genomic_DNA"/>
</dbReference>
<dbReference type="Gene3D" id="3.40.630.30">
    <property type="match status" value="1"/>
</dbReference>
<dbReference type="InterPro" id="IPR000182">
    <property type="entry name" value="GNAT_dom"/>
</dbReference>
<evidence type="ECO:0000313" key="2">
    <source>
        <dbReference type="Proteomes" id="UP000198597"/>
    </source>
</evidence>
<dbReference type="PROSITE" id="PS51186">
    <property type="entry name" value="GNAT"/>
    <property type="match status" value="1"/>
</dbReference>
<dbReference type="InterPro" id="IPR016181">
    <property type="entry name" value="Acyl_CoA_acyltransferase"/>
</dbReference>
<gene>
    <name evidence="1" type="ORF">SAMN04488529_10278</name>
</gene>
<dbReference type="AlphaFoldDB" id="A0A1H0PU80"/>
<dbReference type="PANTHER" id="PTHR43792:SF1">
    <property type="entry name" value="N-ACETYLTRANSFERASE DOMAIN-CONTAINING PROTEIN"/>
    <property type="match status" value="1"/>
</dbReference>
<accession>A0A1H0PU80</accession>
<protein>
    <submittedName>
        <fullName evidence="1">Ribosomal-protein-alanine N-acetyltransferase</fullName>
    </submittedName>
</protein>
<sequence>MNIQIETERLILKNYNEEDLQNICSLKSEPLVWKFSTKVATAKIEDAEIALSRILKNYSENKCDFQGLFLKSTGEYIGEAGILSFNKDNNRVVLGYNLLPKYWGNNYTTEITKALIKYLFEIEKVERIEALVGSGNEASKRVLEKSGFIQEGLLRSFAYINNKFVNVYYYGIIKDDYFDLGINYSVS</sequence>
<evidence type="ECO:0000313" key="1">
    <source>
        <dbReference type="EMBL" id="SDP08701.1"/>
    </source>
</evidence>